<dbReference type="GO" id="GO:0035438">
    <property type="term" value="F:cyclic-di-GMP binding"/>
    <property type="evidence" value="ECO:0007669"/>
    <property type="project" value="InterPro"/>
</dbReference>
<dbReference type="EMBL" id="FNTI01000001">
    <property type="protein sequence ID" value="SEE40122.1"/>
    <property type="molecule type" value="Genomic_DNA"/>
</dbReference>
<evidence type="ECO:0000313" key="2">
    <source>
        <dbReference type="EMBL" id="SEE40122.1"/>
    </source>
</evidence>
<name>A0A1H5IIS2_9BRAD</name>
<dbReference type="RefSeq" id="WP_074829396.1">
    <property type="nucleotide sequence ID" value="NZ_FNTI01000001.1"/>
</dbReference>
<dbReference type="SUPFAM" id="SSF141371">
    <property type="entry name" value="PilZ domain-like"/>
    <property type="match status" value="1"/>
</dbReference>
<dbReference type="Proteomes" id="UP000183208">
    <property type="component" value="Unassembled WGS sequence"/>
</dbReference>
<evidence type="ECO:0000313" key="3">
    <source>
        <dbReference type="Proteomes" id="UP000183208"/>
    </source>
</evidence>
<protein>
    <submittedName>
        <fullName evidence="2">PilZ domain-containing protein</fullName>
    </submittedName>
</protein>
<dbReference type="OrthoDB" id="8233502at2"/>
<dbReference type="InterPro" id="IPR009875">
    <property type="entry name" value="PilZ_domain"/>
</dbReference>
<feature type="domain" description="PilZ" evidence="1">
    <location>
        <begin position="9"/>
        <end position="84"/>
    </location>
</feature>
<evidence type="ECO:0000259" key="1">
    <source>
        <dbReference type="Pfam" id="PF07238"/>
    </source>
</evidence>
<sequence length="86" mass="9530">MFAAATAANRRKSDRRACRSFAKIQFATGGLPRDCMISDISDGGVKIIAEYPEIPTEFTVIFSEGRPRVCKLAWRIGFELGAQFVD</sequence>
<organism evidence="2 3">
    <name type="scientific">Bradyrhizobium lablabi</name>
    <dbReference type="NCBI Taxonomy" id="722472"/>
    <lineage>
        <taxon>Bacteria</taxon>
        <taxon>Pseudomonadati</taxon>
        <taxon>Pseudomonadota</taxon>
        <taxon>Alphaproteobacteria</taxon>
        <taxon>Hyphomicrobiales</taxon>
        <taxon>Nitrobacteraceae</taxon>
        <taxon>Bradyrhizobium</taxon>
    </lineage>
</organism>
<proteinExistence type="predicted"/>
<accession>A0A1H5IIS2</accession>
<dbReference type="AlphaFoldDB" id="A0A1H5IIS2"/>
<reference evidence="2 3" key="1">
    <citation type="submission" date="2016-10" db="EMBL/GenBank/DDBJ databases">
        <authorList>
            <person name="de Groot N.N."/>
        </authorList>
    </citation>
    <scope>NUCLEOTIDE SEQUENCE [LARGE SCALE GENOMIC DNA]</scope>
    <source>
        <strain evidence="2 3">GAS522</strain>
    </source>
</reference>
<dbReference type="Pfam" id="PF07238">
    <property type="entry name" value="PilZ"/>
    <property type="match status" value="1"/>
</dbReference>
<gene>
    <name evidence="2" type="ORF">SAMN05444171_7327</name>
</gene>